<gene>
    <name evidence="1" type="ORF">MAM1_0096c05061</name>
</gene>
<dbReference type="Pfam" id="PF16053">
    <property type="entry name" value="MRP-S34"/>
    <property type="match status" value="1"/>
</dbReference>
<keyword evidence="2" id="KW-1185">Reference proteome</keyword>
<dbReference type="PANTHER" id="PTHR35316">
    <property type="entry name" value="28S RIBOSOMAL S34 PROTEIN"/>
    <property type="match status" value="1"/>
</dbReference>
<accession>A0A0C9LUT6</accession>
<organism evidence="1">
    <name type="scientific">Mucor ambiguus</name>
    <dbReference type="NCBI Taxonomy" id="91626"/>
    <lineage>
        <taxon>Eukaryota</taxon>
        <taxon>Fungi</taxon>
        <taxon>Fungi incertae sedis</taxon>
        <taxon>Mucoromycota</taxon>
        <taxon>Mucoromycotina</taxon>
        <taxon>Mucoromycetes</taxon>
        <taxon>Mucorales</taxon>
        <taxon>Mucorineae</taxon>
        <taxon>Mucoraceae</taxon>
        <taxon>Mucor</taxon>
    </lineage>
</organism>
<dbReference type="InterPro" id="IPR032053">
    <property type="entry name" value="Ribosomal_mS34"/>
</dbReference>
<name>A0A0C9LUT6_9FUNG</name>
<evidence type="ECO:0000313" key="2">
    <source>
        <dbReference type="Proteomes" id="UP000053815"/>
    </source>
</evidence>
<reference evidence="1" key="1">
    <citation type="submission" date="2014-09" db="EMBL/GenBank/DDBJ databases">
        <title>Draft genome sequence of an oleaginous Mucoromycotina fungus Mucor ambiguus NBRC6742.</title>
        <authorList>
            <person name="Takeda I."/>
            <person name="Yamane N."/>
            <person name="Morita T."/>
            <person name="Tamano K."/>
            <person name="Machida M."/>
            <person name="Baker S."/>
            <person name="Koike H."/>
        </authorList>
    </citation>
    <scope>NUCLEOTIDE SEQUENCE</scope>
    <source>
        <strain evidence="1">NBRC 6742</strain>
    </source>
</reference>
<dbReference type="GO" id="GO:0005739">
    <property type="term" value="C:mitochondrion"/>
    <property type="evidence" value="ECO:0007669"/>
    <property type="project" value="InterPro"/>
</dbReference>
<dbReference type="PANTHER" id="PTHR35316:SF1">
    <property type="entry name" value="28S RIBOSOMAL S34 PROTEIN"/>
    <property type="match status" value="1"/>
</dbReference>
<proteinExistence type="predicted"/>
<dbReference type="GO" id="GO:0003735">
    <property type="term" value="F:structural constituent of ribosome"/>
    <property type="evidence" value="ECO:0007669"/>
    <property type="project" value="InterPro"/>
</dbReference>
<sequence>MSAVTKGGKNLFQLLRTLPNEGVGSRIVPNKFVNNPTLKNSYYEVTKVNLKEEGKNGRAWGVQVMKGHTMLDGKPVEIKGGLKYKWKPFDA</sequence>
<dbReference type="AlphaFoldDB" id="A0A0C9LUT6"/>
<dbReference type="OrthoDB" id="16434at2759"/>
<dbReference type="Proteomes" id="UP000053815">
    <property type="component" value="Unassembled WGS sequence"/>
</dbReference>
<evidence type="ECO:0000313" key="1">
    <source>
        <dbReference type="EMBL" id="GAN05590.1"/>
    </source>
</evidence>
<dbReference type="EMBL" id="DF836385">
    <property type="protein sequence ID" value="GAN05590.1"/>
    <property type="molecule type" value="Genomic_DNA"/>
</dbReference>
<protein>
    <submittedName>
        <fullName evidence="1">Uncharacterized protein</fullName>
    </submittedName>
</protein>